<dbReference type="OrthoDB" id="6486656at2759"/>
<dbReference type="SFLD" id="SFLDG01020">
    <property type="entry name" value="Terpene_Cyclase_Like_2"/>
    <property type="match status" value="1"/>
</dbReference>
<dbReference type="Proteomes" id="UP000054279">
    <property type="component" value="Unassembled WGS sequence"/>
</dbReference>
<comment type="cofactor">
    <cofactor evidence="1 6">
        <name>Mg(2+)</name>
        <dbReference type="ChEBI" id="CHEBI:18420"/>
    </cofactor>
</comment>
<dbReference type="EC" id="4.2.3.-" evidence="6"/>
<dbReference type="HOGENOM" id="CLU_042538_5_0_1"/>
<reference evidence="7 8" key="1">
    <citation type="submission" date="2014-06" db="EMBL/GenBank/DDBJ databases">
        <title>Evolutionary Origins and Diversification of the Mycorrhizal Mutualists.</title>
        <authorList>
            <consortium name="DOE Joint Genome Institute"/>
            <consortium name="Mycorrhizal Genomics Consortium"/>
            <person name="Kohler A."/>
            <person name="Kuo A."/>
            <person name="Nagy L.G."/>
            <person name="Floudas D."/>
            <person name="Copeland A."/>
            <person name="Barry K.W."/>
            <person name="Cichocki N."/>
            <person name="Veneault-Fourrey C."/>
            <person name="LaButti K."/>
            <person name="Lindquist E.A."/>
            <person name="Lipzen A."/>
            <person name="Lundell T."/>
            <person name="Morin E."/>
            <person name="Murat C."/>
            <person name="Riley R."/>
            <person name="Ohm R."/>
            <person name="Sun H."/>
            <person name="Tunlid A."/>
            <person name="Henrissat B."/>
            <person name="Grigoriev I.V."/>
            <person name="Hibbett D.S."/>
            <person name="Martin F."/>
        </authorList>
    </citation>
    <scope>NUCLEOTIDE SEQUENCE [LARGE SCALE GENOMIC DNA]</scope>
    <source>
        <strain evidence="7 8">SS14</strain>
    </source>
</reference>
<evidence type="ECO:0000313" key="7">
    <source>
        <dbReference type="EMBL" id="KIJ34969.1"/>
    </source>
</evidence>
<evidence type="ECO:0000256" key="4">
    <source>
        <dbReference type="ARBA" id="ARBA00022842"/>
    </source>
</evidence>
<dbReference type="PANTHER" id="PTHR35201:SF4">
    <property type="entry name" value="BETA-PINACENE SYNTHASE-RELATED"/>
    <property type="match status" value="1"/>
</dbReference>
<keyword evidence="3 6" id="KW-0479">Metal-binding</keyword>
<gene>
    <name evidence="7" type="ORF">M422DRAFT_181520</name>
</gene>
<keyword evidence="8" id="KW-1185">Reference proteome</keyword>
<sequence length="354" mass="40645">MSETITLPNLLAGWPCAPSISPYHEEVIRETKAWTEGYQPLSPKSQARFDRCNFPLMAALAYPEVSREHLRLAADFMMWFWYYDEITDVKTGSETRKLAERLIAVMRYPTTVLLEDDSILVQKTRDLWLRTLAFSVSSSADRLLSSLEQFMLAVCEEAEDREIKRVRNIQEYLALRQVTVAADAVFFLGLLHIDIPETVMSHPMVRRLTLLGNHLTCFHNDIYSYNFERARGVHGHNFVTAVMKEKGLGVQGAISYSGTLFQQTVLEFMEIASQASTLFAGEEGLNVHIGCMLNVVVALDEWSFLTPRYFEEKRFQVRRTLTIQLAPEPQEREYDSLFAMKGEMELCQITMVDQ</sequence>
<keyword evidence="4 6" id="KW-0460">Magnesium</keyword>
<comment type="similarity">
    <text evidence="2 6">Belongs to the terpene synthase family.</text>
</comment>
<dbReference type="GO" id="GO:0008299">
    <property type="term" value="P:isoprenoid biosynthetic process"/>
    <property type="evidence" value="ECO:0007669"/>
    <property type="project" value="UniProtKB-ARBA"/>
</dbReference>
<evidence type="ECO:0000256" key="1">
    <source>
        <dbReference type="ARBA" id="ARBA00001946"/>
    </source>
</evidence>
<evidence type="ECO:0000256" key="6">
    <source>
        <dbReference type="RuleBase" id="RU366034"/>
    </source>
</evidence>
<keyword evidence="5 6" id="KW-0456">Lyase</keyword>
<dbReference type="EMBL" id="KN837194">
    <property type="protein sequence ID" value="KIJ34969.1"/>
    <property type="molecule type" value="Genomic_DNA"/>
</dbReference>
<evidence type="ECO:0000256" key="2">
    <source>
        <dbReference type="ARBA" id="ARBA00006333"/>
    </source>
</evidence>
<accession>A0A0C9UJC8</accession>
<dbReference type="PANTHER" id="PTHR35201">
    <property type="entry name" value="TERPENE SYNTHASE"/>
    <property type="match status" value="1"/>
</dbReference>
<dbReference type="SFLD" id="SFLDS00005">
    <property type="entry name" value="Isoprenoid_Synthase_Type_I"/>
    <property type="match status" value="1"/>
</dbReference>
<dbReference type="AlphaFoldDB" id="A0A0C9UJC8"/>
<evidence type="ECO:0000313" key="8">
    <source>
        <dbReference type="Proteomes" id="UP000054279"/>
    </source>
</evidence>
<dbReference type="GO" id="GO:0010333">
    <property type="term" value="F:terpene synthase activity"/>
    <property type="evidence" value="ECO:0007669"/>
    <property type="project" value="InterPro"/>
</dbReference>
<dbReference type="Gene3D" id="1.10.600.10">
    <property type="entry name" value="Farnesyl Diphosphate Synthase"/>
    <property type="match status" value="1"/>
</dbReference>
<dbReference type="InterPro" id="IPR034686">
    <property type="entry name" value="Terpene_cyclase-like_2"/>
</dbReference>
<dbReference type="SUPFAM" id="SSF48576">
    <property type="entry name" value="Terpenoid synthases"/>
    <property type="match status" value="1"/>
</dbReference>
<protein>
    <recommendedName>
        <fullName evidence="6">Terpene synthase</fullName>
        <ecNumber evidence="6">4.2.3.-</ecNumber>
    </recommendedName>
</protein>
<evidence type="ECO:0000256" key="3">
    <source>
        <dbReference type="ARBA" id="ARBA00022723"/>
    </source>
</evidence>
<name>A0A0C9UJC8_SPHS4</name>
<dbReference type="Pfam" id="PF19086">
    <property type="entry name" value="Terpene_syn_C_2"/>
    <property type="match status" value="1"/>
</dbReference>
<dbReference type="GO" id="GO:0046872">
    <property type="term" value="F:metal ion binding"/>
    <property type="evidence" value="ECO:0007669"/>
    <property type="project" value="UniProtKB-KW"/>
</dbReference>
<proteinExistence type="inferred from homology"/>
<organism evidence="7 8">
    <name type="scientific">Sphaerobolus stellatus (strain SS14)</name>
    <dbReference type="NCBI Taxonomy" id="990650"/>
    <lineage>
        <taxon>Eukaryota</taxon>
        <taxon>Fungi</taxon>
        <taxon>Dikarya</taxon>
        <taxon>Basidiomycota</taxon>
        <taxon>Agaricomycotina</taxon>
        <taxon>Agaricomycetes</taxon>
        <taxon>Phallomycetidae</taxon>
        <taxon>Geastrales</taxon>
        <taxon>Sphaerobolaceae</taxon>
        <taxon>Sphaerobolus</taxon>
    </lineage>
</organism>
<dbReference type="InterPro" id="IPR008949">
    <property type="entry name" value="Isoprenoid_synthase_dom_sf"/>
</dbReference>
<evidence type="ECO:0000256" key="5">
    <source>
        <dbReference type="ARBA" id="ARBA00023239"/>
    </source>
</evidence>